<evidence type="ECO:0000313" key="3">
    <source>
        <dbReference type="Proteomes" id="UP001596253"/>
    </source>
</evidence>
<evidence type="ECO:0008006" key="4">
    <source>
        <dbReference type="Google" id="ProtNLM"/>
    </source>
</evidence>
<name>A0ABW1R4F7_9LACO</name>
<keyword evidence="1" id="KW-1133">Transmembrane helix</keyword>
<keyword evidence="1" id="KW-0812">Transmembrane</keyword>
<feature type="transmembrane region" description="Helical" evidence="1">
    <location>
        <begin position="117"/>
        <end position="140"/>
    </location>
</feature>
<feature type="transmembrane region" description="Helical" evidence="1">
    <location>
        <begin position="12"/>
        <end position="29"/>
    </location>
</feature>
<reference evidence="3" key="1">
    <citation type="journal article" date="2019" name="Int. J. Syst. Evol. Microbiol.">
        <title>The Global Catalogue of Microorganisms (GCM) 10K type strain sequencing project: providing services to taxonomists for standard genome sequencing and annotation.</title>
        <authorList>
            <consortium name="The Broad Institute Genomics Platform"/>
            <consortium name="The Broad Institute Genome Sequencing Center for Infectious Disease"/>
            <person name="Wu L."/>
            <person name="Ma J."/>
        </authorList>
    </citation>
    <scope>NUCLEOTIDE SEQUENCE [LARGE SCALE GENOMIC DNA]</scope>
    <source>
        <strain evidence="3">CCM 8932</strain>
    </source>
</reference>
<keyword evidence="3" id="KW-1185">Reference proteome</keyword>
<dbReference type="Proteomes" id="UP001596253">
    <property type="component" value="Unassembled WGS sequence"/>
</dbReference>
<accession>A0ABW1R4F7</accession>
<comment type="caution">
    <text evidence="2">The sequence shown here is derived from an EMBL/GenBank/DDBJ whole genome shotgun (WGS) entry which is preliminary data.</text>
</comment>
<evidence type="ECO:0000313" key="2">
    <source>
        <dbReference type="EMBL" id="MFC6164224.1"/>
    </source>
</evidence>
<proteinExistence type="predicted"/>
<keyword evidence="1" id="KW-0472">Membrane</keyword>
<sequence length="146" mass="17147">MKANSGLWLLRDYARTLPLFIILFYFVTANPDGSFYLTWNLANGYLTLTYLVAYPLLMHWFPKWRRNHFKSQSLATKSSELELEDNHHNELNPIKNKYDLNFQNERRDDLINISLRLFAHGLLMVVALPLVLGVGLYRVIKTSIHH</sequence>
<dbReference type="RefSeq" id="WP_137641387.1">
    <property type="nucleotide sequence ID" value="NZ_BJDK01000057.1"/>
</dbReference>
<feature type="transmembrane region" description="Helical" evidence="1">
    <location>
        <begin position="41"/>
        <end position="61"/>
    </location>
</feature>
<dbReference type="EMBL" id="JBHSSD010000027">
    <property type="protein sequence ID" value="MFC6164224.1"/>
    <property type="molecule type" value="Genomic_DNA"/>
</dbReference>
<gene>
    <name evidence="2" type="ORF">ACFP3T_06015</name>
</gene>
<organism evidence="2 3">
    <name type="scientific">Lactiplantibacillus dongliensis</name>
    <dbReference type="NCBI Taxonomy" id="2559919"/>
    <lineage>
        <taxon>Bacteria</taxon>
        <taxon>Bacillati</taxon>
        <taxon>Bacillota</taxon>
        <taxon>Bacilli</taxon>
        <taxon>Lactobacillales</taxon>
        <taxon>Lactobacillaceae</taxon>
        <taxon>Lactiplantibacillus</taxon>
    </lineage>
</organism>
<evidence type="ECO:0000256" key="1">
    <source>
        <dbReference type="SAM" id="Phobius"/>
    </source>
</evidence>
<protein>
    <recommendedName>
        <fullName evidence="4">Integral membrane protein</fullName>
    </recommendedName>
</protein>